<keyword evidence="2" id="KW-1185">Reference proteome</keyword>
<evidence type="ECO:0000313" key="1">
    <source>
        <dbReference type="EMBL" id="SMP08721.1"/>
    </source>
</evidence>
<proteinExistence type="predicted"/>
<protein>
    <recommendedName>
        <fullName evidence="3">CopG family transcriptional regulator</fullName>
    </recommendedName>
</protein>
<sequence>MSVKITLDLPEETWKKVEKLAQLQGKQPFIFIKEYIERLAKENSHYEEINKKLSNIASKYKGSLEKWNREDLYD</sequence>
<organism evidence="1 2">
    <name type="scientific">Desulfurobacterium pacificum</name>
    <dbReference type="NCBI Taxonomy" id="240166"/>
    <lineage>
        <taxon>Bacteria</taxon>
        <taxon>Pseudomonadati</taxon>
        <taxon>Aquificota</taxon>
        <taxon>Aquificia</taxon>
        <taxon>Desulfurobacteriales</taxon>
        <taxon>Desulfurobacteriaceae</taxon>
        <taxon>Desulfurobacterium</taxon>
    </lineage>
</organism>
<reference evidence="1 2" key="1">
    <citation type="submission" date="2017-05" db="EMBL/GenBank/DDBJ databases">
        <authorList>
            <person name="Varghese N."/>
            <person name="Submissions S."/>
        </authorList>
    </citation>
    <scope>NUCLEOTIDE SEQUENCE [LARGE SCALE GENOMIC DNA]</scope>
    <source>
        <strain evidence="1 2">DSM 15522</strain>
    </source>
</reference>
<dbReference type="Proteomes" id="UP001157911">
    <property type="component" value="Unassembled WGS sequence"/>
</dbReference>
<evidence type="ECO:0000313" key="2">
    <source>
        <dbReference type="Proteomes" id="UP001157911"/>
    </source>
</evidence>
<comment type="caution">
    <text evidence="1">The sequence shown here is derived from an EMBL/GenBank/DDBJ whole genome shotgun (WGS) entry which is preliminary data.</text>
</comment>
<gene>
    <name evidence="1" type="ORF">SAMN06265339_0642</name>
</gene>
<dbReference type="EMBL" id="FXUB01000001">
    <property type="protein sequence ID" value="SMP08721.1"/>
    <property type="molecule type" value="Genomic_DNA"/>
</dbReference>
<accession>A0ABY1NGV5</accession>
<evidence type="ECO:0008006" key="3">
    <source>
        <dbReference type="Google" id="ProtNLM"/>
    </source>
</evidence>
<name>A0ABY1NGV5_9BACT</name>
<dbReference type="RefSeq" id="WP_283400137.1">
    <property type="nucleotide sequence ID" value="NZ_FXUB01000001.1"/>
</dbReference>